<gene>
    <name evidence="1" type="ORF">KYD98_01555</name>
</gene>
<accession>A0ABS7AJC7</accession>
<dbReference type="RefSeq" id="WP_219777830.1">
    <property type="nucleotide sequence ID" value="NZ_JAHXPT010000001.1"/>
</dbReference>
<keyword evidence="2" id="KW-1185">Reference proteome</keyword>
<reference evidence="1 2" key="1">
    <citation type="submission" date="2021-07" db="EMBL/GenBank/DDBJ databases">
        <title>Clostridium weizhouense sp. nov., an anaerobic bacterium isolated from activated sludge of Petroleum wastewater.</title>
        <authorList>
            <person name="Li Q."/>
        </authorList>
    </citation>
    <scope>NUCLEOTIDE SEQUENCE [LARGE SCALE GENOMIC DNA]</scope>
    <source>
        <strain evidence="1 2">YB-6</strain>
    </source>
</reference>
<protein>
    <submittedName>
        <fullName evidence="1">Uncharacterized protein</fullName>
    </submittedName>
</protein>
<comment type="caution">
    <text evidence="1">The sequence shown here is derived from an EMBL/GenBank/DDBJ whole genome shotgun (WGS) entry which is preliminary data.</text>
</comment>
<dbReference type="Proteomes" id="UP001519921">
    <property type="component" value="Unassembled WGS sequence"/>
</dbReference>
<evidence type="ECO:0000313" key="2">
    <source>
        <dbReference type="Proteomes" id="UP001519921"/>
    </source>
</evidence>
<dbReference type="InterPro" id="IPR043733">
    <property type="entry name" value="DUF5677"/>
</dbReference>
<organism evidence="1 2">
    <name type="scientific">Clostridium weizhouense</name>
    <dbReference type="NCBI Taxonomy" id="2859781"/>
    <lineage>
        <taxon>Bacteria</taxon>
        <taxon>Bacillati</taxon>
        <taxon>Bacillota</taxon>
        <taxon>Clostridia</taxon>
        <taxon>Eubacteriales</taxon>
        <taxon>Clostridiaceae</taxon>
        <taxon>Clostridium</taxon>
    </lineage>
</organism>
<dbReference type="EMBL" id="JAHXPT010000001">
    <property type="protein sequence ID" value="MBW6408774.1"/>
    <property type="molecule type" value="Genomic_DNA"/>
</dbReference>
<sequence length="332" mass="39068">MAEDMVVEIMNEGIMEAIKSKVKDKNKDIDIEEFFKSIDYDGYFRHTLDTISNHTLDYFEKTMYEIVMEKRNETNEFLARQEQKWGKCFVVSDAMYIMTLEASEKYCEYVSELDKQETQNKDYLFLSLREIHARALQQFLEITCLMKNGFADGAYARWRSMYELSIIADFINQNGENVAKAYFEATNTNDRYDWAKTAQCLKNIDRHITFADIQRQCHFATRDWKRQYNLANKVVHASPQGTFGRMSRYSENDNLIIAGRSDYGITTPAEHSAISLVIISSLFFTLFPNGDSLVTLKCLNEWIYIIRKYYFTAHNEIFDDDKIEFEEGERDE</sequence>
<proteinExistence type="predicted"/>
<evidence type="ECO:0000313" key="1">
    <source>
        <dbReference type="EMBL" id="MBW6408774.1"/>
    </source>
</evidence>
<name>A0ABS7AJC7_9CLOT</name>
<dbReference type="Pfam" id="PF18928">
    <property type="entry name" value="DUF5677"/>
    <property type="match status" value="1"/>
</dbReference>